<feature type="coiled-coil region" evidence="10">
    <location>
        <begin position="1011"/>
        <end position="1068"/>
    </location>
</feature>
<dbReference type="Pfam" id="PF13864">
    <property type="entry name" value="Enkurin"/>
    <property type="match status" value="1"/>
</dbReference>
<dbReference type="PROSITE" id="PS51665">
    <property type="entry name" value="ENKURIN"/>
    <property type="match status" value="1"/>
</dbReference>
<dbReference type="GO" id="GO:0000785">
    <property type="term" value="C:chromatin"/>
    <property type="evidence" value="ECO:0007669"/>
    <property type="project" value="UniProtKB-ARBA"/>
</dbReference>
<dbReference type="OrthoDB" id="2123594at2759"/>
<keyword evidence="2 9" id="KW-0479">Metal-binding</keyword>
<dbReference type="FunFam" id="3.30.160.60:FF:002349">
    <property type="entry name" value="Zinc finger and BTB domain-containing 40"/>
    <property type="match status" value="1"/>
</dbReference>
<feature type="binding site" evidence="9">
    <location>
        <position position="40"/>
    </location>
    <ligand>
        <name>Zn(2+)</name>
        <dbReference type="ChEBI" id="CHEBI:29105"/>
    </ligand>
</feature>
<feature type="domain" description="C2H2-type" evidence="12">
    <location>
        <begin position="417"/>
        <end position="444"/>
    </location>
</feature>
<dbReference type="PROSITE" id="PS50157">
    <property type="entry name" value="ZINC_FINGER_C2H2_2"/>
    <property type="match status" value="12"/>
</dbReference>
<dbReference type="AlphaFoldDB" id="U4UIN1"/>
<dbReference type="GO" id="GO:0032502">
    <property type="term" value="P:developmental process"/>
    <property type="evidence" value="ECO:0007669"/>
    <property type="project" value="UniProtKB-ARBA"/>
</dbReference>
<feature type="domain" description="Enkurin" evidence="13">
    <location>
        <begin position="981"/>
        <end position="1073"/>
    </location>
</feature>
<evidence type="ECO:0000256" key="9">
    <source>
        <dbReference type="PROSITE-ProRule" id="PRU01263"/>
    </source>
</evidence>
<reference evidence="15 16" key="1">
    <citation type="journal article" date="2013" name="Genome Biol.">
        <title>Draft genome of the mountain pine beetle, Dendroctonus ponderosae Hopkins, a major forest pest.</title>
        <authorList>
            <person name="Keeling C.I."/>
            <person name="Yuen M.M."/>
            <person name="Liao N.Y."/>
            <person name="Docking T.R."/>
            <person name="Chan S.K."/>
            <person name="Taylor G.A."/>
            <person name="Palmquist D.L."/>
            <person name="Jackman S.D."/>
            <person name="Nguyen A."/>
            <person name="Li M."/>
            <person name="Henderson H."/>
            <person name="Janes J.K."/>
            <person name="Zhao Y."/>
            <person name="Pandoh P."/>
            <person name="Moore R."/>
            <person name="Sperling F.A."/>
            <person name="Huber D.P."/>
            <person name="Birol I."/>
            <person name="Jones S.J."/>
            <person name="Bohlmann J."/>
        </authorList>
    </citation>
    <scope>NUCLEOTIDE SEQUENCE</scope>
</reference>
<feature type="region of interest" description="Disordered" evidence="11">
    <location>
        <begin position="233"/>
        <end position="259"/>
    </location>
</feature>
<feature type="domain" description="C2H2-type" evidence="12">
    <location>
        <begin position="389"/>
        <end position="416"/>
    </location>
</feature>
<dbReference type="FunFam" id="3.30.160.60:FF:002343">
    <property type="entry name" value="Zinc finger protein 33A"/>
    <property type="match status" value="1"/>
</dbReference>
<keyword evidence="4 8" id="KW-0863">Zinc-finger</keyword>
<feature type="domain" description="C2H2-type" evidence="12">
    <location>
        <begin position="559"/>
        <end position="587"/>
    </location>
</feature>
<protein>
    <recommendedName>
        <fullName evidence="17">Protein krueppel</fullName>
    </recommendedName>
</protein>
<dbReference type="FunFam" id="3.30.160.60:FF:000446">
    <property type="entry name" value="Zinc finger protein"/>
    <property type="match status" value="1"/>
</dbReference>
<dbReference type="InterPro" id="IPR013087">
    <property type="entry name" value="Znf_C2H2_type"/>
</dbReference>
<keyword evidence="6" id="KW-0832">Ubl conjugation</keyword>
<dbReference type="FunFam" id="3.30.160.60:FF:000202">
    <property type="entry name" value="Zinc finger protein 574"/>
    <property type="match status" value="1"/>
</dbReference>
<dbReference type="GO" id="GO:0040029">
    <property type="term" value="P:epigenetic regulation of gene expression"/>
    <property type="evidence" value="ECO:0007669"/>
    <property type="project" value="UniProtKB-ARBA"/>
</dbReference>
<evidence type="ECO:0000256" key="10">
    <source>
        <dbReference type="SAM" id="Coils"/>
    </source>
</evidence>
<dbReference type="PROSITE" id="PS00028">
    <property type="entry name" value="ZINC_FINGER_C2H2_1"/>
    <property type="match status" value="12"/>
</dbReference>
<dbReference type="PROSITE" id="PS51915">
    <property type="entry name" value="ZAD"/>
    <property type="match status" value="1"/>
</dbReference>
<evidence type="ECO:0000256" key="7">
    <source>
        <dbReference type="ARBA" id="ARBA00023242"/>
    </source>
</evidence>
<dbReference type="GO" id="GO:0008270">
    <property type="term" value="F:zinc ion binding"/>
    <property type="evidence" value="ECO:0007669"/>
    <property type="project" value="UniProtKB-UniRule"/>
</dbReference>
<evidence type="ECO:0000313" key="16">
    <source>
        <dbReference type="Proteomes" id="UP000030742"/>
    </source>
</evidence>
<dbReference type="InterPro" id="IPR012934">
    <property type="entry name" value="Znf_AD"/>
</dbReference>
<feature type="region of interest" description="Disordered" evidence="11">
    <location>
        <begin position="197"/>
        <end position="218"/>
    </location>
</feature>
<organism evidence="15 16">
    <name type="scientific">Dendroctonus ponderosae</name>
    <name type="common">Mountain pine beetle</name>
    <dbReference type="NCBI Taxonomy" id="77166"/>
    <lineage>
        <taxon>Eukaryota</taxon>
        <taxon>Metazoa</taxon>
        <taxon>Ecdysozoa</taxon>
        <taxon>Arthropoda</taxon>
        <taxon>Hexapoda</taxon>
        <taxon>Insecta</taxon>
        <taxon>Pterygota</taxon>
        <taxon>Neoptera</taxon>
        <taxon>Endopterygota</taxon>
        <taxon>Coleoptera</taxon>
        <taxon>Polyphaga</taxon>
        <taxon>Cucujiformia</taxon>
        <taxon>Curculionidae</taxon>
        <taxon>Scolytinae</taxon>
        <taxon>Dendroctonus</taxon>
    </lineage>
</organism>
<dbReference type="InterPro" id="IPR050826">
    <property type="entry name" value="Krueppel_C2H2_ZnFinger"/>
</dbReference>
<keyword evidence="1" id="KW-1017">Isopeptide bond</keyword>
<dbReference type="EMBL" id="KB632338">
    <property type="protein sequence ID" value="ERL92897.1"/>
    <property type="molecule type" value="Genomic_DNA"/>
</dbReference>
<feature type="domain" description="C2H2-type" evidence="12">
    <location>
        <begin position="474"/>
        <end position="501"/>
    </location>
</feature>
<feature type="binding site" evidence="9">
    <location>
        <position position="91"/>
    </location>
    <ligand>
        <name>Zn(2+)</name>
        <dbReference type="ChEBI" id="CHEBI:29105"/>
    </ligand>
</feature>
<evidence type="ECO:0000256" key="6">
    <source>
        <dbReference type="ARBA" id="ARBA00022843"/>
    </source>
</evidence>
<evidence type="ECO:0000256" key="4">
    <source>
        <dbReference type="ARBA" id="ARBA00022771"/>
    </source>
</evidence>
<dbReference type="FunFam" id="3.30.160.60:FF:000624">
    <property type="entry name" value="zinc finger protein 697"/>
    <property type="match status" value="1"/>
</dbReference>
<evidence type="ECO:0000256" key="11">
    <source>
        <dbReference type="SAM" id="MobiDB-lite"/>
    </source>
</evidence>
<keyword evidence="5 9" id="KW-0862">Zinc</keyword>
<evidence type="ECO:0000256" key="5">
    <source>
        <dbReference type="ARBA" id="ARBA00022833"/>
    </source>
</evidence>
<dbReference type="SMART" id="SM00355">
    <property type="entry name" value="ZnF_C2H2"/>
    <property type="match status" value="13"/>
</dbReference>
<dbReference type="Proteomes" id="UP000030742">
    <property type="component" value="Unassembled WGS sequence"/>
</dbReference>
<feature type="domain" description="C2H2-type" evidence="12">
    <location>
        <begin position="446"/>
        <end position="473"/>
    </location>
</feature>
<dbReference type="FunFam" id="3.30.160.60:FF:000690">
    <property type="entry name" value="Zinc finger protein 354C"/>
    <property type="match status" value="1"/>
</dbReference>
<evidence type="ECO:0000313" key="15">
    <source>
        <dbReference type="EMBL" id="ERL92897.1"/>
    </source>
</evidence>
<keyword evidence="10" id="KW-0175">Coiled coil</keyword>
<dbReference type="PANTHER" id="PTHR24377">
    <property type="entry name" value="IP01015P-RELATED"/>
    <property type="match status" value="1"/>
</dbReference>
<proteinExistence type="predicted"/>
<feature type="domain" description="C2H2-type" evidence="12">
    <location>
        <begin position="644"/>
        <end position="673"/>
    </location>
</feature>
<dbReference type="InterPro" id="IPR036236">
    <property type="entry name" value="Znf_C2H2_sf"/>
</dbReference>
<accession>U4UIN1</accession>
<feature type="domain" description="C2H2-type" evidence="12">
    <location>
        <begin position="616"/>
        <end position="643"/>
    </location>
</feature>
<dbReference type="InterPro" id="IPR027012">
    <property type="entry name" value="Enkurin_dom"/>
</dbReference>
<feature type="region of interest" description="Disordered" evidence="11">
    <location>
        <begin position="124"/>
        <end position="153"/>
    </location>
</feature>
<name>U4UIN1_DENPD</name>
<feature type="domain" description="C2H2-type" evidence="12">
    <location>
        <begin position="530"/>
        <end position="558"/>
    </location>
</feature>
<feature type="domain" description="C2H2-type" evidence="12">
    <location>
        <begin position="360"/>
        <end position="387"/>
    </location>
</feature>
<evidence type="ECO:0000256" key="8">
    <source>
        <dbReference type="PROSITE-ProRule" id="PRU00042"/>
    </source>
</evidence>
<dbReference type="GO" id="GO:0043565">
    <property type="term" value="F:sequence-specific DNA binding"/>
    <property type="evidence" value="ECO:0007669"/>
    <property type="project" value="UniProtKB-ARBA"/>
</dbReference>
<feature type="domain" description="C2H2-type" evidence="12">
    <location>
        <begin position="502"/>
        <end position="529"/>
    </location>
</feature>
<evidence type="ECO:0008006" key="17">
    <source>
        <dbReference type="Google" id="ProtNLM"/>
    </source>
</evidence>
<feature type="domain" description="ZAD" evidence="14">
    <location>
        <begin position="38"/>
        <end position="118"/>
    </location>
</feature>
<evidence type="ECO:0000259" key="13">
    <source>
        <dbReference type="PROSITE" id="PS51665"/>
    </source>
</evidence>
<evidence type="ECO:0000259" key="14">
    <source>
        <dbReference type="PROSITE" id="PS51915"/>
    </source>
</evidence>
<keyword evidence="3" id="KW-0677">Repeat</keyword>
<feature type="compositionally biased region" description="Polar residues" evidence="11">
    <location>
        <begin position="134"/>
        <end position="144"/>
    </location>
</feature>
<feature type="binding site" evidence="9">
    <location>
        <position position="94"/>
    </location>
    <ligand>
        <name>Zn(2+)</name>
        <dbReference type="ChEBI" id="CHEBI:29105"/>
    </ligand>
</feature>
<dbReference type="GO" id="GO:0003682">
    <property type="term" value="F:chromatin binding"/>
    <property type="evidence" value="ECO:0007669"/>
    <property type="project" value="UniProtKB-ARBA"/>
</dbReference>
<dbReference type="Gene3D" id="3.40.1800.20">
    <property type="match status" value="1"/>
</dbReference>
<feature type="domain" description="C2H2-type" evidence="12">
    <location>
        <begin position="330"/>
        <end position="357"/>
    </location>
</feature>
<dbReference type="GO" id="GO:0005634">
    <property type="term" value="C:nucleus"/>
    <property type="evidence" value="ECO:0007669"/>
    <property type="project" value="InterPro"/>
</dbReference>
<evidence type="ECO:0000259" key="12">
    <source>
        <dbReference type="PROSITE" id="PS50157"/>
    </source>
</evidence>
<feature type="non-terminal residue" evidence="15">
    <location>
        <position position="1"/>
    </location>
</feature>
<dbReference type="Gene3D" id="3.30.160.60">
    <property type="entry name" value="Classic Zinc Finger"/>
    <property type="match status" value="10"/>
</dbReference>
<feature type="binding site" evidence="9">
    <location>
        <position position="43"/>
    </location>
    <ligand>
        <name>Zn(2+)</name>
        <dbReference type="ChEBI" id="CHEBI:29105"/>
    </ligand>
</feature>
<keyword evidence="7" id="KW-0539">Nucleus</keyword>
<sequence length="1081" mass="123790">LKPQSAIKGLRAALPRGDASNNPVPHGFLNHREMSGPNVCLICNASCVSIRNSIHIFNENGVSNDLNVPEVLGNLLETEITDESIHSQFLCKKCYKLLDEYDEVVSRLSEIKNEIVENYQNTLEKRQQPEEPVQASSKHQQQLPSRGKVALKGNELPEKILDIPSSDDDDSQVSLTRSLDEIEMVLVQVQGNEEVADMDMDGDQTFPSFPNSDSEDMQALPTDDVEIGKVKLEPHSKEEPSSNDSSANSSTKPNILKRKPQQNSICYSDNIIIQQPLDRGKKFDDNLNAPIVTRENNLYTCLMCTGNETVAGEAKAIILHMRQAHAARLYICDICGQDFRRRNFLSAHVDEHVATEEGDFQCEVCHRIFNNLRLFRIHRRMHLPQAKAWACQDCGKKYSSKNLLEEHLNVHLGVRPHVCSTCGKDFASKYTFKAHEKTHEMRPRPFKCDRCDKTFLNQHNLTQHEKTHTGIKDYQCHLCNKQFGSSHNLEVHSIVHTGYKPYICGLCGKGFARKAEIRDHERTHTGERPFQCEFCGATFTQRSNLQSHKRATHYDDKRYKCEDCGKCFKRRRLLDYHLKAAHTGERPYKCDICEATFVYPEHFKKHRRIHTGEKPYMCEVCGKAFNSRDNRNAHRFVHSDKKPYECLDCGVGFMRKPLLFQHMKAFGHLNDTIVVNQPRLTLDADISMDAESHLVTVEEEEEVTETKIFIGEDGDDSNEHDIVINERKVTFAEDCSENEGTSQGIEQDVGTEDGIYEEILSTEALATNETQILQTPDGPIQLVKTDTLYRLLKMSLIFITHHDENIYDITKTQSELQKKSPKYVSKFRDSGGKSALKNDSGSHLGDKFCGLHATMGLPEQEPPDARNFLKKRTGKPSYTVKIPGKQRRVKVLHKAQTPLLKDLLEAAKLASSPDINIHSNQMESHKDFVRDNVQNVRQMKPKEPLHKIVVDRMGTTMEPEAQGLEPVYIKKPIFGKTPKYLVRFNKIKEKEYQMRKDLSGKQQPKCHYITRDEREQLLQGLKKNWEELQKQYQGLPILTDTIPKKVKKSKLEADLRQLEKDIVLVERHPYIYVYNDAEFLS</sequence>
<dbReference type="SUPFAM" id="SSF57667">
    <property type="entry name" value="beta-beta-alpha zinc fingers"/>
    <property type="match status" value="6"/>
</dbReference>
<feature type="domain" description="C2H2-type" evidence="12">
    <location>
        <begin position="588"/>
        <end position="615"/>
    </location>
</feature>
<evidence type="ECO:0000256" key="3">
    <source>
        <dbReference type="ARBA" id="ARBA00022737"/>
    </source>
</evidence>
<dbReference type="GO" id="GO:0006355">
    <property type="term" value="P:regulation of DNA-templated transcription"/>
    <property type="evidence" value="ECO:0007669"/>
    <property type="project" value="UniProtKB-ARBA"/>
</dbReference>
<evidence type="ECO:0000256" key="2">
    <source>
        <dbReference type="ARBA" id="ARBA00022723"/>
    </source>
</evidence>
<gene>
    <name evidence="15" type="ORF">D910_10202</name>
</gene>
<dbReference type="Pfam" id="PF00096">
    <property type="entry name" value="zf-C2H2"/>
    <property type="match status" value="9"/>
</dbReference>
<evidence type="ECO:0000256" key="1">
    <source>
        <dbReference type="ARBA" id="ARBA00022499"/>
    </source>
</evidence>